<name>A0A843XN07_COLES</name>
<accession>A0A843XN07</accession>
<keyword evidence="2" id="KW-0472">Membrane</keyword>
<dbReference type="AlphaFoldDB" id="A0A843XN07"/>
<proteinExistence type="predicted"/>
<feature type="compositionally biased region" description="Basic and acidic residues" evidence="1">
    <location>
        <begin position="170"/>
        <end position="188"/>
    </location>
</feature>
<feature type="transmembrane region" description="Helical" evidence="2">
    <location>
        <begin position="74"/>
        <end position="96"/>
    </location>
</feature>
<dbReference type="Proteomes" id="UP000652761">
    <property type="component" value="Unassembled WGS sequence"/>
</dbReference>
<evidence type="ECO:0000313" key="4">
    <source>
        <dbReference type="Proteomes" id="UP000652761"/>
    </source>
</evidence>
<keyword evidence="4" id="KW-1185">Reference proteome</keyword>
<evidence type="ECO:0000256" key="2">
    <source>
        <dbReference type="SAM" id="Phobius"/>
    </source>
</evidence>
<comment type="caution">
    <text evidence="3">The sequence shown here is derived from an EMBL/GenBank/DDBJ whole genome shotgun (WGS) entry which is preliminary data.</text>
</comment>
<evidence type="ECO:0000256" key="1">
    <source>
        <dbReference type="SAM" id="MobiDB-lite"/>
    </source>
</evidence>
<feature type="region of interest" description="Disordered" evidence="1">
    <location>
        <begin position="170"/>
        <end position="193"/>
    </location>
</feature>
<keyword evidence="2" id="KW-1133">Transmembrane helix</keyword>
<protein>
    <submittedName>
        <fullName evidence="3">Uncharacterized protein</fullName>
    </submittedName>
</protein>
<gene>
    <name evidence="3" type="ORF">Taro_053386</name>
</gene>
<keyword evidence="2" id="KW-0812">Transmembrane</keyword>
<reference evidence="3" key="1">
    <citation type="submission" date="2017-07" db="EMBL/GenBank/DDBJ databases">
        <title>Taro Niue Genome Assembly and Annotation.</title>
        <authorList>
            <person name="Atibalentja N."/>
            <person name="Keating K."/>
            <person name="Fields C.J."/>
        </authorList>
    </citation>
    <scope>NUCLEOTIDE SEQUENCE</scope>
    <source>
        <strain evidence="3">Niue_2</strain>
        <tissue evidence="3">Leaf</tissue>
    </source>
</reference>
<sequence>MTKLPKLCREPGQPMLHCHLSVGQCIHPCVNMIKMSIEMFKARSDLIVQLSHLISDKIIKGKCWSMWILVFKNFIISLSIHWLIVGVFTIIIIRLFRNIRCLTFEDPSDYPIHKLVSHPMYSSKIKCTAGFKGDKFTIMNVDANEEKNLLQHLARWDADEQQGVWLEEPWSSRERRREGDNGKKEKNQEGNLGLAPWTKRQDIDGMLVAIKFLSWHQHRVPLTHLDGKNLAAKFIYFSQKCGGEGFSRSVQYKDSSLYCLGDVTTTNIRAIL</sequence>
<evidence type="ECO:0000313" key="3">
    <source>
        <dbReference type="EMBL" id="MQM20367.1"/>
    </source>
</evidence>
<organism evidence="3 4">
    <name type="scientific">Colocasia esculenta</name>
    <name type="common">Wild taro</name>
    <name type="synonym">Arum esculentum</name>
    <dbReference type="NCBI Taxonomy" id="4460"/>
    <lineage>
        <taxon>Eukaryota</taxon>
        <taxon>Viridiplantae</taxon>
        <taxon>Streptophyta</taxon>
        <taxon>Embryophyta</taxon>
        <taxon>Tracheophyta</taxon>
        <taxon>Spermatophyta</taxon>
        <taxon>Magnoliopsida</taxon>
        <taxon>Liliopsida</taxon>
        <taxon>Araceae</taxon>
        <taxon>Aroideae</taxon>
        <taxon>Colocasieae</taxon>
        <taxon>Colocasia</taxon>
    </lineage>
</organism>
<dbReference type="EMBL" id="NMUH01009752">
    <property type="protein sequence ID" value="MQM20367.1"/>
    <property type="molecule type" value="Genomic_DNA"/>
</dbReference>